<name>A0AAV4ATY0_9GAST</name>
<sequence length="195" mass="22099">MQPMTKATTPVYVLTPDTSSTTGSAYASRGGLKINVHIQRWSARNRDLRLQEQIGDEHGTWTLTGTLCYWNNDGDESKNDTITEREFQERWTRQATRPSPQTSITDSLHSQVREAVRNYPFLTKGAPEYLNQTYDKLNIPPSSEIILKCKNIIVSVQAHAASLKHSKSKCLLQNSNSYIPCCMSRPYTIQIVYSV</sequence>
<evidence type="ECO:0000313" key="1">
    <source>
        <dbReference type="EMBL" id="GFO11800.1"/>
    </source>
</evidence>
<dbReference type="Proteomes" id="UP000735302">
    <property type="component" value="Unassembled WGS sequence"/>
</dbReference>
<dbReference type="AlphaFoldDB" id="A0AAV4ATY0"/>
<proteinExistence type="predicted"/>
<organism evidence="1 2">
    <name type="scientific">Plakobranchus ocellatus</name>
    <dbReference type="NCBI Taxonomy" id="259542"/>
    <lineage>
        <taxon>Eukaryota</taxon>
        <taxon>Metazoa</taxon>
        <taxon>Spiralia</taxon>
        <taxon>Lophotrochozoa</taxon>
        <taxon>Mollusca</taxon>
        <taxon>Gastropoda</taxon>
        <taxon>Heterobranchia</taxon>
        <taxon>Euthyneura</taxon>
        <taxon>Panpulmonata</taxon>
        <taxon>Sacoglossa</taxon>
        <taxon>Placobranchoidea</taxon>
        <taxon>Plakobranchidae</taxon>
        <taxon>Plakobranchus</taxon>
    </lineage>
</organism>
<comment type="caution">
    <text evidence="1">The sequence shown here is derived from an EMBL/GenBank/DDBJ whole genome shotgun (WGS) entry which is preliminary data.</text>
</comment>
<protein>
    <submittedName>
        <fullName evidence="1">Uncharacterized protein</fullName>
    </submittedName>
</protein>
<gene>
    <name evidence="1" type="ORF">PoB_003830500</name>
</gene>
<dbReference type="EMBL" id="BLXT01004333">
    <property type="protein sequence ID" value="GFO11800.1"/>
    <property type="molecule type" value="Genomic_DNA"/>
</dbReference>
<keyword evidence="2" id="KW-1185">Reference proteome</keyword>
<accession>A0AAV4ATY0</accession>
<reference evidence="1 2" key="1">
    <citation type="journal article" date="2021" name="Elife">
        <title>Chloroplast acquisition without the gene transfer in kleptoplastic sea slugs, Plakobranchus ocellatus.</title>
        <authorList>
            <person name="Maeda T."/>
            <person name="Takahashi S."/>
            <person name="Yoshida T."/>
            <person name="Shimamura S."/>
            <person name="Takaki Y."/>
            <person name="Nagai Y."/>
            <person name="Toyoda A."/>
            <person name="Suzuki Y."/>
            <person name="Arimoto A."/>
            <person name="Ishii H."/>
            <person name="Satoh N."/>
            <person name="Nishiyama T."/>
            <person name="Hasebe M."/>
            <person name="Maruyama T."/>
            <person name="Minagawa J."/>
            <person name="Obokata J."/>
            <person name="Shigenobu S."/>
        </authorList>
    </citation>
    <scope>NUCLEOTIDE SEQUENCE [LARGE SCALE GENOMIC DNA]</scope>
</reference>
<evidence type="ECO:0000313" key="2">
    <source>
        <dbReference type="Proteomes" id="UP000735302"/>
    </source>
</evidence>